<dbReference type="InterPro" id="IPR012338">
    <property type="entry name" value="Beta-lactam/transpept-like"/>
</dbReference>
<dbReference type="Pfam" id="PF13354">
    <property type="entry name" value="Beta-lactamase2"/>
    <property type="match status" value="1"/>
</dbReference>
<accession>A0ABW1GI65</accession>
<evidence type="ECO:0000313" key="3">
    <source>
        <dbReference type="Proteomes" id="UP001596200"/>
    </source>
</evidence>
<gene>
    <name evidence="2" type="ORF">ACFP1B_05975</name>
</gene>
<dbReference type="PANTHER" id="PTHR35333">
    <property type="entry name" value="BETA-LACTAMASE"/>
    <property type="match status" value="1"/>
</dbReference>
<evidence type="ECO:0000259" key="1">
    <source>
        <dbReference type="Pfam" id="PF13354"/>
    </source>
</evidence>
<dbReference type="EMBL" id="JBHSPU010000006">
    <property type="protein sequence ID" value="MFC5912981.1"/>
    <property type="molecule type" value="Genomic_DNA"/>
</dbReference>
<dbReference type="Gene3D" id="3.40.710.10">
    <property type="entry name" value="DD-peptidase/beta-lactamase superfamily"/>
    <property type="match status" value="1"/>
</dbReference>
<keyword evidence="3" id="KW-1185">Reference proteome</keyword>
<reference evidence="3" key="1">
    <citation type="journal article" date="2019" name="Int. J. Syst. Evol. Microbiol.">
        <title>The Global Catalogue of Microorganisms (GCM) 10K type strain sequencing project: providing services to taxonomists for standard genome sequencing and annotation.</title>
        <authorList>
            <consortium name="The Broad Institute Genomics Platform"/>
            <consortium name="The Broad Institute Genome Sequencing Center for Infectious Disease"/>
            <person name="Wu L."/>
            <person name="Ma J."/>
        </authorList>
    </citation>
    <scope>NUCLEOTIDE SEQUENCE [LARGE SCALE GENOMIC DNA]</scope>
    <source>
        <strain evidence="3">JCM 4147</strain>
    </source>
</reference>
<organism evidence="2 3">
    <name type="scientific">Streptomyces pulveraceus</name>
    <dbReference type="NCBI Taxonomy" id="68258"/>
    <lineage>
        <taxon>Bacteria</taxon>
        <taxon>Bacillati</taxon>
        <taxon>Actinomycetota</taxon>
        <taxon>Actinomycetes</taxon>
        <taxon>Kitasatosporales</taxon>
        <taxon>Streptomycetaceae</taxon>
        <taxon>Streptomyces</taxon>
    </lineage>
</organism>
<evidence type="ECO:0000313" key="2">
    <source>
        <dbReference type="EMBL" id="MFC5912981.1"/>
    </source>
</evidence>
<dbReference type="InterPro" id="IPR000871">
    <property type="entry name" value="Beta-lactam_class-A"/>
</dbReference>
<dbReference type="GO" id="GO:0016787">
    <property type="term" value="F:hydrolase activity"/>
    <property type="evidence" value="ECO:0007669"/>
    <property type="project" value="UniProtKB-KW"/>
</dbReference>
<dbReference type="PANTHER" id="PTHR35333:SF3">
    <property type="entry name" value="BETA-LACTAMASE-TYPE TRANSPEPTIDASE FOLD CONTAINING PROTEIN"/>
    <property type="match status" value="1"/>
</dbReference>
<sequence>MSAADRTPGPVGILLFDDDAVLSWRDMANLLRSIWTDQAGPAAACERVRAVMAKQLTRHRITSGFRSPIRVAAKSGSLVGVVRNEIGVISHPDGRRYAAAVFTRSLPGSDDVAISGAIGTATALAVTALREGEA</sequence>
<dbReference type="SUPFAM" id="SSF56601">
    <property type="entry name" value="beta-lactamase/transpeptidase-like"/>
    <property type="match status" value="1"/>
</dbReference>
<dbReference type="RefSeq" id="WP_344510690.1">
    <property type="nucleotide sequence ID" value="NZ_BAAATU010000018.1"/>
</dbReference>
<dbReference type="InterPro" id="IPR045155">
    <property type="entry name" value="Beta-lactam_cat"/>
</dbReference>
<keyword evidence="2" id="KW-0378">Hydrolase</keyword>
<feature type="domain" description="Beta-lactamase class A catalytic" evidence="1">
    <location>
        <begin position="19"/>
        <end position="103"/>
    </location>
</feature>
<proteinExistence type="predicted"/>
<name>A0ABW1GI65_9ACTN</name>
<protein>
    <submittedName>
        <fullName evidence="2">Serine hydrolase</fullName>
    </submittedName>
</protein>
<dbReference type="Proteomes" id="UP001596200">
    <property type="component" value="Unassembled WGS sequence"/>
</dbReference>
<comment type="caution">
    <text evidence="2">The sequence shown here is derived from an EMBL/GenBank/DDBJ whole genome shotgun (WGS) entry which is preliminary data.</text>
</comment>